<dbReference type="GO" id="GO:0005681">
    <property type="term" value="C:spliceosomal complex"/>
    <property type="evidence" value="ECO:0007669"/>
    <property type="project" value="TreeGrafter"/>
</dbReference>
<dbReference type="FunFam" id="1.25.10.10:FF:001136">
    <property type="entry name" value="Beta-catenin-like protein 1"/>
    <property type="match status" value="1"/>
</dbReference>
<protein>
    <submittedName>
        <fullName evidence="8">Catenin-beta-like protein</fullName>
    </submittedName>
</protein>
<keyword evidence="3" id="KW-0677">Repeat</keyword>
<keyword evidence="2" id="KW-0597">Phosphoprotein</keyword>
<evidence type="ECO:0000259" key="7">
    <source>
        <dbReference type="SMART" id="SM01156"/>
    </source>
</evidence>
<dbReference type="Pfam" id="PF08216">
    <property type="entry name" value="CTNNBL"/>
    <property type="match status" value="2"/>
</dbReference>
<evidence type="ECO:0000256" key="5">
    <source>
        <dbReference type="ARBA" id="ARBA00023242"/>
    </source>
</evidence>
<organism evidence="8 9">
    <name type="scientific">Cladorrhinum samala</name>
    <dbReference type="NCBI Taxonomy" id="585594"/>
    <lineage>
        <taxon>Eukaryota</taxon>
        <taxon>Fungi</taxon>
        <taxon>Dikarya</taxon>
        <taxon>Ascomycota</taxon>
        <taxon>Pezizomycotina</taxon>
        <taxon>Sordariomycetes</taxon>
        <taxon>Sordariomycetidae</taxon>
        <taxon>Sordariales</taxon>
        <taxon>Podosporaceae</taxon>
        <taxon>Cladorrhinum</taxon>
    </lineage>
</organism>
<feature type="compositionally biased region" description="Basic and acidic residues" evidence="6">
    <location>
        <begin position="17"/>
        <end position="27"/>
    </location>
</feature>
<proteinExistence type="predicted"/>
<sequence>MTSIDEIFQKSGIPSKRKLDPIRDPTEVYKSAKLSSNGHSRHAQVDDADDDLEAGPAPPPDDDEGDYGPAAPPEDEDGGDDDEGRFFGGGITAQEKEILDYMDDPSLSNPSALPDDDSKIDQSWLKKTALAFEKKISRNAELRARYESDPSKFIESEADLDSAIKSLSILSEHSTLYPLFAKLGCVGSLVSLLAHENTDIAIDAIEIIGELTDEDVAASDEDWNALVDGLLESDLLGLLLSNLSRLDEEAQEADREGVYHALSVIENLCSRPEVTETIGSDEPLLKWLLSRASKAEKPVTQNKQYSAEILAILVSSSSKNRRSLTGLEAVDSLLQLVAPYRRRDPDKTSGDEEEYVQNLFEALTSLVDETEGKTKFLEAEGVELCLIMLKEGGKKLVKPAALKLLDRAASSSSSSSSSTSSSSSSSNPKSNSDSDSDPRVPPASLLVCQKIVEAGGLKPVFTMFMKKMDRFTAERMVNLFASLLRSLPADSPERIRALAKFVEKEYEKTEKMVKLRRDYAAMLAAVDARIEREKQGMDSEEDIADMEVTWLAQRLDEGGLFTLQTIDVVLAWLIAEDDGARKKIGELLADRDEDFGVIKATIEEQIEALDTETEQGRETKEMLTALVQFL</sequence>
<evidence type="ECO:0000256" key="1">
    <source>
        <dbReference type="ARBA" id="ARBA00004123"/>
    </source>
</evidence>
<evidence type="ECO:0000256" key="4">
    <source>
        <dbReference type="ARBA" id="ARBA00023054"/>
    </source>
</evidence>
<feature type="compositionally biased region" description="Low complexity" evidence="6">
    <location>
        <begin position="411"/>
        <end position="433"/>
    </location>
</feature>
<comment type="caution">
    <text evidence="8">The sequence shown here is derived from an EMBL/GenBank/DDBJ whole genome shotgun (WGS) entry which is preliminary data.</text>
</comment>
<reference evidence="8" key="1">
    <citation type="journal article" date="2023" name="Mol. Phylogenet. Evol.">
        <title>Genome-scale phylogeny and comparative genomics of the fungal order Sordariales.</title>
        <authorList>
            <person name="Hensen N."/>
            <person name="Bonometti L."/>
            <person name="Westerberg I."/>
            <person name="Brannstrom I.O."/>
            <person name="Guillou S."/>
            <person name="Cros-Aarteil S."/>
            <person name="Calhoun S."/>
            <person name="Haridas S."/>
            <person name="Kuo A."/>
            <person name="Mondo S."/>
            <person name="Pangilinan J."/>
            <person name="Riley R."/>
            <person name="LaButti K."/>
            <person name="Andreopoulos B."/>
            <person name="Lipzen A."/>
            <person name="Chen C."/>
            <person name="Yan M."/>
            <person name="Daum C."/>
            <person name="Ng V."/>
            <person name="Clum A."/>
            <person name="Steindorff A."/>
            <person name="Ohm R.A."/>
            <person name="Martin F."/>
            <person name="Silar P."/>
            <person name="Natvig D.O."/>
            <person name="Lalanne C."/>
            <person name="Gautier V."/>
            <person name="Ament-Velasquez S.L."/>
            <person name="Kruys A."/>
            <person name="Hutchinson M.I."/>
            <person name="Powell A.J."/>
            <person name="Barry K."/>
            <person name="Miller A.N."/>
            <person name="Grigoriev I.V."/>
            <person name="Debuchy R."/>
            <person name="Gladieux P."/>
            <person name="Hiltunen Thoren M."/>
            <person name="Johannesson H."/>
        </authorList>
    </citation>
    <scope>NUCLEOTIDE SEQUENCE</scope>
    <source>
        <strain evidence="8">PSN324</strain>
    </source>
</reference>
<dbReference type="AlphaFoldDB" id="A0AAV9HK28"/>
<keyword evidence="4" id="KW-0175">Coiled coil</keyword>
<evidence type="ECO:0000256" key="3">
    <source>
        <dbReference type="ARBA" id="ARBA00022737"/>
    </source>
</evidence>
<dbReference type="SMART" id="SM01156">
    <property type="entry name" value="DUF1716"/>
    <property type="match status" value="1"/>
</dbReference>
<feature type="region of interest" description="Disordered" evidence="6">
    <location>
        <begin position="411"/>
        <end position="440"/>
    </location>
</feature>
<evidence type="ECO:0000313" key="8">
    <source>
        <dbReference type="EMBL" id="KAK4459742.1"/>
    </source>
</evidence>
<accession>A0AAV9HK28</accession>
<keyword evidence="9" id="KW-1185">Reference proteome</keyword>
<dbReference type="InterPro" id="IPR039678">
    <property type="entry name" value="CTNNBL1"/>
</dbReference>
<comment type="subcellular location">
    <subcellularLocation>
        <location evidence="1">Nucleus</location>
    </subcellularLocation>
</comment>
<gene>
    <name evidence="8" type="ORF">QBC42DRAFT_299180</name>
</gene>
<dbReference type="GO" id="GO:0010467">
    <property type="term" value="P:gene expression"/>
    <property type="evidence" value="ECO:0007669"/>
    <property type="project" value="UniProtKB-ARBA"/>
</dbReference>
<dbReference type="SUPFAM" id="SSF48371">
    <property type="entry name" value="ARM repeat"/>
    <property type="match status" value="1"/>
</dbReference>
<feature type="region of interest" description="Disordered" evidence="6">
    <location>
        <begin position="1"/>
        <end position="88"/>
    </location>
</feature>
<dbReference type="Gene3D" id="1.25.10.10">
    <property type="entry name" value="Leucine-rich Repeat Variant"/>
    <property type="match status" value="1"/>
</dbReference>
<evidence type="ECO:0000256" key="2">
    <source>
        <dbReference type="ARBA" id="ARBA00022553"/>
    </source>
</evidence>
<dbReference type="PANTHER" id="PTHR14978">
    <property type="entry name" value="BETA-CATENIN-LIKE PROTEIN 1 NUCLEAR ASSOCIATED PROTEIN"/>
    <property type="match status" value="1"/>
</dbReference>
<keyword evidence="5" id="KW-0539">Nucleus</keyword>
<reference evidence="8" key="2">
    <citation type="submission" date="2023-06" db="EMBL/GenBank/DDBJ databases">
        <authorList>
            <consortium name="Lawrence Berkeley National Laboratory"/>
            <person name="Mondo S.J."/>
            <person name="Hensen N."/>
            <person name="Bonometti L."/>
            <person name="Westerberg I."/>
            <person name="Brannstrom I.O."/>
            <person name="Guillou S."/>
            <person name="Cros-Aarteil S."/>
            <person name="Calhoun S."/>
            <person name="Haridas S."/>
            <person name="Kuo A."/>
            <person name="Pangilinan J."/>
            <person name="Riley R."/>
            <person name="Labutti K."/>
            <person name="Andreopoulos B."/>
            <person name="Lipzen A."/>
            <person name="Chen C."/>
            <person name="Yanf M."/>
            <person name="Daum C."/>
            <person name="Ng V."/>
            <person name="Clum A."/>
            <person name="Steindorff A."/>
            <person name="Ohm R."/>
            <person name="Martin F."/>
            <person name="Silar P."/>
            <person name="Natvig D."/>
            <person name="Lalanne C."/>
            <person name="Gautier V."/>
            <person name="Ament-Velasquez S.L."/>
            <person name="Kruys A."/>
            <person name="Hutchinson M.I."/>
            <person name="Powell A.J."/>
            <person name="Barry K."/>
            <person name="Miller A.N."/>
            <person name="Grigoriev I.V."/>
            <person name="Debuchy R."/>
            <person name="Gladieux P."/>
            <person name="Thoren M.H."/>
            <person name="Johannesson H."/>
        </authorList>
    </citation>
    <scope>NUCLEOTIDE SEQUENCE</scope>
    <source>
        <strain evidence="8">PSN324</strain>
    </source>
</reference>
<name>A0AAV9HK28_9PEZI</name>
<dbReference type="EMBL" id="MU865029">
    <property type="protein sequence ID" value="KAK4459742.1"/>
    <property type="molecule type" value="Genomic_DNA"/>
</dbReference>
<feature type="domain" description="Beta-catenin-like protein 1 N-terminal" evidence="7">
    <location>
        <begin position="94"/>
        <end position="205"/>
    </location>
</feature>
<evidence type="ECO:0000256" key="6">
    <source>
        <dbReference type="SAM" id="MobiDB-lite"/>
    </source>
</evidence>
<dbReference type="InterPro" id="IPR011989">
    <property type="entry name" value="ARM-like"/>
</dbReference>
<feature type="compositionally biased region" description="Acidic residues" evidence="6">
    <location>
        <begin position="73"/>
        <end position="83"/>
    </location>
</feature>
<evidence type="ECO:0000313" key="9">
    <source>
        <dbReference type="Proteomes" id="UP001321749"/>
    </source>
</evidence>
<dbReference type="PANTHER" id="PTHR14978:SF0">
    <property type="entry name" value="BETA-CATENIN-LIKE PROTEIN 1"/>
    <property type="match status" value="1"/>
</dbReference>
<dbReference type="Proteomes" id="UP001321749">
    <property type="component" value="Unassembled WGS sequence"/>
</dbReference>
<dbReference type="InterPro" id="IPR013180">
    <property type="entry name" value="CTNNBL1_N"/>
</dbReference>
<dbReference type="InterPro" id="IPR016024">
    <property type="entry name" value="ARM-type_fold"/>
</dbReference>